<dbReference type="RefSeq" id="WP_014448879.1">
    <property type="nucleotide sequence ID" value="NC_017094.1"/>
</dbReference>
<dbReference type="AlphaFoldDB" id="I0IM88"/>
<evidence type="ECO:0000256" key="1">
    <source>
        <dbReference type="SAM" id="Phobius"/>
    </source>
</evidence>
<sequence length="156" mass="17733">MNLEKNYIFRVVLALVLGILGYWIIDSVFHLTDGAFHHLFGGGILWTYLLVPALVAFYVGYIVGKWGKYWGAVPPMLYILWAYMNASRSGTFHTVGLPTAPFMMIFFITVPEVSFVGGWAGEFFRKKQDKARKMRLKQRINTQTLENGSNEGSTQL</sequence>
<dbReference type="OrthoDB" id="9881247at2"/>
<dbReference type="Proteomes" id="UP000007382">
    <property type="component" value="Chromosome"/>
</dbReference>
<evidence type="ECO:0000313" key="3">
    <source>
        <dbReference type="Proteomes" id="UP000007382"/>
    </source>
</evidence>
<dbReference type="HOGENOM" id="CLU_1693326_0_0_0"/>
<keyword evidence="1" id="KW-1133">Transmembrane helix</keyword>
<dbReference type="PATRIC" id="fig|1162668.3.peg.780"/>
<reference evidence="3" key="2">
    <citation type="submission" date="2012-03" db="EMBL/GenBank/DDBJ databases">
        <title>The complete genome sequence of the pioneer microbe on fresh volcanic deposit, Leptospirillum ferrooxidans strain C2-3.</title>
        <authorList>
            <person name="Fujimura R."/>
            <person name="Sato Y."/>
            <person name="Nishizawa T."/>
            <person name="Nanba K."/>
            <person name="Oshima K."/>
            <person name="Hattori M."/>
            <person name="Kamijo T."/>
            <person name="Ohta H."/>
        </authorList>
    </citation>
    <scope>NUCLEOTIDE SEQUENCE [LARGE SCALE GENOMIC DNA]</scope>
    <source>
        <strain evidence="3">C2-3</strain>
    </source>
</reference>
<keyword evidence="1" id="KW-0812">Transmembrane</keyword>
<feature type="transmembrane region" description="Helical" evidence="1">
    <location>
        <begin position="7"/>
        <end position="25"/>
    </location>
</feature>
<feature type="transmembrane region" description="Helical" evidence="1">
    <location>
        <begin position="104"/>
        <end position="124"/>
    </location>
</feature>
<feature type="transmembrane region" description="Helical" evidence="1">
    <location>
        <begin position="66"/>
        <end position="84"/>
    </location>
</feature>
<dbReference type="KEGG" id="lfc:LFE_0672"/>
<keyword evidence="1" id="KW-0472">Membrane</keyword>
<name>I0IM88_LEPFC</name>
<protein>
    <submittedName>
        <fullName evidence="2">Uncharacterized protein</fullName>
    </submittedName>
</protein>
<proteinExistence type="predicted"/>
<organism evidence="2 3">
    <name type="scientific">Leptospirillum ferrooxidans (strain C2-3)</name>
    <dbReference type="NCBI Taxonomy" id="1162668"/>
    <lineage>
        <taxon>Bacteria</taxon>
        <taxon>Pseudomonadati</taxon>
        <taxon>Nitrospirota</taxon>
        <taxon>Nitrospiria</taxon>
        <taxon>Nitrospirales</taxon>
        <taxon>Nitrospiraceae</taxon>
        <taxon>Leptospirillum</taxon>
    </lineage>
</organism>
<feature type="transmembrane region" description="Helical" evidence="1">
    <location>
        <begin position="37"/>
        <end position="59"/>
    </location>
</feature>
<reference evidence="2 3" key="1">
    <citation type="journal article" date="2012" name="J. Bacteriol.">
        <title>Complete Genome Sequence of Leptospirillum ferrooxidans Strain C2-3, Isolated from a Fresh Volcanic Ash Deposit on the Island of Miyake, Japan.</title>
        <authorList>
            <person name="Fujimura R."/>
            <person name="Sato Y."/>
            <person name="Nishizawa T."/>
            <person name="Oshima K."/>
            <person name="Kim S.-W."/>
            <person name="Hattori M."/>
            <person name="Kamijo T."/>
            <person name="Ohta H."/>
        </authorList>
    </citation>
    <scope>NUCLEOTIDE SEQUENCE [LARGE SCALE GENOMIC DNA]</scope>
    <source>
        <strain evidence="2 3">C2-3</strain>
    </source>
</reference>
<gene>
    <name evidence="2" type="ordered locus">LFE_0672</name>
</gene>
<keyword evidence="3" id="KW-1185">Reference proteome</keyword>
<accession>I0IM88</accession>
<evidence type="ECO:0000313" key="2">
    <source>
        <dbReference type="EMBL" id="BAM06387.1"/>
    </source>
</evidence>
<dbReference type="STRING" id="1162668.LFE_0672"/>
<dbReference type="EMBL" id="AP012342">
    <property type="protein sequence ID" value="BAM06387.1"/>
    <property type="molecule type" value="Genomic_DNA"/>
</dbReference>